<dbReference type="Proteomes" id="UP000032749">
    <property type="component" value="Chromosome"/>
</dbReference>
<evidence type="ECO:0000313" key="11">
    <source>
        <dbReference type="Proteomes" id="UP000032749"/>
    </source>
</evidence>
<dbReference type="PANTHER" id="PTHR33866:SF2">
    <property type="entry name" value="S-ADENOSYLMETHIONINE DECARBOXYLASE PROENZYME"/>
    <property type="match status" value="1"/>
</dbReference>
<evidence type="ECO:0000256" key="9">
    <source>
        <dbReference type="HAMAP-Rule" id="MF_00464"/>
    </source>
</evidence>
<dbReference type="AlphaFoldDB" id="R4YTF6"/>
<dbReference type="STRING" id="698738.OLEAN_C15930"/>
<feature type="modified residue" description="Pyruvic acid (Ser); by autocatalysis" evidence="9">
    <location>
        <position position="80"/>
    </location>
</feature>
<dbReference type="EC" id="4.1.1.50" evidence="9"/>
<keyword evidence="4 9" id="KW-0620">Polyamine biosynthesis</keyword>
<evidence type="ECO:0000256" key="2">
    <source>
        <dbReference type="ARBA" id="ARBA00022813"/>
    </source>
</evidence>
<feature type="active site" description="Schiff-base intermediate with substrate; via pyruvic acid" evidence="9">
    <location>
        <position position="80"/>
    </location>
</feature>
<dbReference type="NCBIfam" id="TIGR03330">
    <property type="entry name" value="SAM_DCase_Bsu"/>
    <property type="match status" value="1"/>
</dbReference>
<dbReference type="Pfam" id="PF02675">
    <property type="entry name" value="AdoMet_dc"/>
    <property type="match status" value="1"/>
</dbReference>
<dbReference type="InterPro" id="IPR017716">
    <property type="entry name" value="S-AdoMet_deCOase_pro-enz"/>
</dbReference>
<sequence>MSKIKNDSAADSLMMRDGKSFAGLHIIVDLYDAEYLDNIERVEAAMRECIEKCGAHLLHIYLHHFTPNDGVTGVAVLSESHISVHTWPERKFAAFDIFMCGNSEPELAIEILKGHFNAKKVVSTIKQRGEHLA</sequence>
<organism evidence="10 11">
    <name type="scientific">Oleispira antarctica RB-8</name>
    <dbReference type="NCBI Taxonomy" id="698738"/>
    <lineage>
        <taxon>Bacteria</taxon>
        <taxon>Pseudomonadati</taxon>
        <taxon>Pseudomonadota</taxon>
        <taxon>Gammaproteobacteria</taxon>
        <taxon>Oceanospirillales</taxon>
        <taxon>Oceanospirillaceae</taxon>
        <taxon>Oleispira</taxon>
    </lineage>
</organism>
<feature type="site" description="Cleavage (non-hydrolytic); by autolysis" evidence="9">
    <location>
        <begin position="79"/>
        <end position="80"/>
    </location>
</feature>
<feature type="chain" id="PRO_5023250320" description="S-adenosylmethionine decarboxylase beta chain" evidence="9">
    <location>
        <begin position="1"/>
        <end position="79"/>
    </location>
</feature>
<keyword evidence="7 9" id="KW-0704">Schiff base</keyword>
<feature type="chain" id="PRO_5023250315" description="S-adenosylmethionine decarboxylase alpha chain" evidence="9">
    <location>
        <begin position="80"/>
        <end position="133"/>
    </location>
</feature>
<evidence type="ECO:0000256" key="1">
    <source>
        <dbReference type="ARBA" id="ARBA00022793"/>
    </source>
</evidence>
<dbReference type="InterPro" id="IPR003826">
    <property type="entry name" value="AdoMetDC_fam_prok"/>
</dbReference>
<feature type="active site" description="Proton donor; for catalytic activity" evidence="9">
    <location>
        <position position="100"/>
    </location>
</feature>
<dbReference type="OrthoDB" id="278697at2"/>
<comment type="catalytic activity">
    <reaction evidence="9">
        <text>S-adenosyl-L-methionine + H(+) = S-adenosyl 3-(methylsulfanyl)propylamine + CO2</text>
        <dbReference type="Rhea" id="RHEA:15981"/>
        <dbReference type="ChEBI" id="CHEBI:15378"/>
        <dbReference type="ChEBI" id="CHEBI:16526"/>
        <dbReference type="ChEBI" id="CHEBI:57443"/>
        <dbReference type="ChEBI" id="CHEBI:59789"/>
        <dbReference type="EC" id="4.1.1.50"/>
    </reaction>
</comment>
<dbReference type="HAMAP" id="MF_00464">
    <property type="entry name" value="AdoMetDC_1"/>
    <property type="match status" value="1"/>
</dbReference>
<dbReference type="Gene3D" id="3.60.90.10">
    <property type="entry name" value="S-adenosylmethionine decarboxylase"/>
    <property type="match status" value="1"/>
</dbReference>
<keyword evidence="5 9" id="KW-0865">Zymogen</keyword>
<dbReference type="InterPro" id="IPR016067">
    <property type="entry name" value="S-AdoMet_deCO2ase_core"/>
</dbReference>
<dbReference type="GO" id="GO:0004014">
    <property type="term" value="F:adenosylmethionine decarboxylase activity"/>
    <property type="evidence" value="ECO:0007669"/>
    <property type="project" value="UniProtKB-UniRule"/>
</dbReference>
<evidence type="ECO:0000313" key="10">
    <source>
        <dbReference type="EMBL" id="CCK75769.1"/>
    </source>
</evidence>
<dbReference type="PATRIC" id="fig|698738.3.peg.1648"/>
<keyword evidence="3 9" id="KW-0745">Spermidine biosynthesis</keyword>
<evidence type="ECO:0000256" key="3">
    <source>
        <dbReference type="ARBA" id="ARBA00023066"/>
    </source>
</evidence>
<comment type="PTM">
    <text evidence="9">Is synthesized initially as an inactive proenzyme. Formation of the active enzyme involves a self-maturation process in which the active site pyruvoyl group is generated from an internal serine residue via an autocatalytic post-translational modification. Two non-identical subunits are generated from the proenzyme in this reaction, and the pyruvate is formed at the N-terminus of the alpha chain, which is derived from the carboxyl end of the proenzyme. The post-translation cleavage follows an unusual pathway, termed non-hydrolytic serinolysis, in which the side chain hydroxyl group of the serine supplies its oxygen atom to form the C-terminus of the beta chain, while the remainder of the serine residue undergoes an oxidative deamination to produce ammonia and the pyruvoyl group blocking the N-terminus of the alpha chain.</text>
</comment>
<dbReference type="HOGENOM" id="CLU_125470_0_0_6"/>
<evidence type="ECO:0000256" key="5">
    <source>
        <dbReference type="ARBA" id="ARBA00023145"/>
    </source>
</evidence>
<comment type="subunit">
    <text evidence="9">Heterotetramer of two alpha and two beta chains arranged as a dimer of alpha/beta heterodimers.</text>
</comment>
<feature type="active site" description="Proton acceptor; for processing activity" evidence="9">
    <location>
        <position position="85"/>
    </location>
</feature>
<accession>R4YTF6</accession>
<keyword evidence="2 9" id="KW-0068">Autocatalytic cleavage</keyword>
<dbReference type="KEGG" id="oai:OLEAN_C15930"/>
<dbReference type="UniPathway" id="UPA00331">
    <property type="reaction ID" value="UER00451"/>
</dbReference>
<evidence type="ECO:0000256" key="8">
    <source>
        <dbReference type="ARBA" id="ARBA00023317"/>
    </source>
</evidence>
<keyword evidence="8 9" id="KW-0670">Pyruvate</keyword>
<evidence type="ECO:0000256" key="7">
    <source>
        <dbReference type="ARBA" id="ARBA00023270"/>
    </source>
</evidence>
<comment type="function">
    <text evidence="9">Catalyzes the decarboxylation of S-adenosylmethionine to S-adenosylmethioninamine (dcAdoMet), the propylamine donor required for the synthesis of the polyamines spermine and spermidine from the diamine putrescine.</text>
</comment>
<dbReference type="GO" id="GO:0008295">
    <property type="term" value="P:spermidine biosynthetic process"/>
    <property type="evidence" value="ECO:0007669"/>
    <property type="project" value="UniProtKB-UniRule"/>
</dbReference>
<reference evidence="10 11" key="1">
    <citation type="journal article" date="2013" name="Nat. Commun.">
        <title>Genome sequence and functional genomic analysis of the oil-degrading bacterium Oleispira antarctica.</title>
        <authorList>
            <person name="Kube M."/>
            <person name="Chernikova T.N."/>
            <person name="Al-Ramahi Y."/>
            <person name="Beloqui A."/>
            <person name="Lopez-Cortez N."/>
            <person name="Guazzaroni M.E."/>
            <person name="Heipieper H.J."/>
            <person name="Klages S."/>
            <person name="Kotsyurbenko O.R."/>
            <person name="Langer I."/>
            <person name="Nechitaylo T.Y."/>
            <person name="Lunsdorf H."/>
            <person name="Fernandez M."/>
            <person name="Juarez S."/>
            <person name="Ciordia S."/>
            <person name="Singer A."/>
            <person name="Kagan O."/>
            <person name="Egorova O."/>
            <person name="Petit P.A."/>
            <person name="Stogios P."/>
            <person name="Kim Y."/>
            <person name="Tchigvintsev A."/>
            <person name="Flick R."/>
            <person name="Denaro R."/>
            <person name="Genovese M."/>
            <person name="Albar J.P."/>
            <person name="Reva O.N."/>
            <person name="Martinez-Gomariz M."/>
            <person name="Tran H."/>
            <person name="Ferrer M."/>
            <person name="Savchenko A."/>
            <person name="Yakunin A.F."/>
            <person name="Yakimov M.M."/>
            <person name="Golyshina O.V."/>
            <person name="Reinhardt R."/>
            <person name="Golyshin P.N."/>
        </authorList>
    </citation>
    <scope>NUCLEOTIDE SEQUENCE [LARGE SCALE GENOMIC DNA]</scope>
</reference>
<keyword evidence="1 9" id="KW-0210">Decarboxylase</keyword>
<dbReference type="PANTHER" id="PTHR33866">
    <property type="entry name" value="S-ADENOSYLMETHIONINE DECARBOXYLASE PROENZYME"/>
    <property type="match status" value="1"/>
</dbReference>
<keyword evidence="9" id="KW-0949">S-adenosyl-L-methionine</keyword>
<comment type="pathway">
    <text evidence="9">Amine and polyamine biosynthesis; S-adenosylmethioninamine biosynthesis; S-adenosylmethioninamine from S-adenosyl-L-methionine: step 1/1.</text>
</comment>
<keyword evidence="6 9" id="KW-0456">Lyase</keyword>
<comment type="similarity">
    <text evidence="9">Belongs to the prokaryotic AdoMetDC family. Type 1 subfamily.</text>
</comment>
<comment type="cofactor">
    <cofactor evidence="9">
        <name>pyruvate</name>
        <dbReference type="ChEBI" id="CHEBI:15361"/>
    </cofactor>
    <text evidence="9">Binds 1 pyruvoyl group covalently per subunit.</text>
</comment>
<dbReference type="SUPFAM" id="SSF56276">
    <property type="entry name" value="S-adenosylmethionine decarboxylase"/>
    <property type="match status" value="1"/>
</dbReference>
<evidence type="ECO:0000256" key="6">
    <source>
        <dbReference type="ARBA" id="ARBA00023239"/>
    </source>
</evidence>
<name>R4YTF6_OLEAN</name>
<evidence type="ECO:0000256" key="4">
    <source>
        <dbReference type="ARBA" id="ARBA00023115"/>
    </source>
</evidence>
<dbReference type="GO" id="GO:0005829">
    <property type="term" value="C:cytosol"/>
    <property type="evidence" value="ECO:0007669"/>
    <property type="project" value="TreeGrafter"/>
</dbReference>
<gene>
    <name evidence="9" type="primary">speH</name>
    <name evidence="10" type="ORF">OLEAN_C15930</name>
</gene>
<proteinExistence type="inferred from homology"/>
<protein>
    <recommendedName>
        <fullName evidence="9">S-adenosylmethionine decarboxylase proenzyme</fullName>
        <shortName evidence="9">AdoMetDC</shortName>
        <shortName evidence="9">SAMDC</shortName>
        <ecNumber evidence="9">4.1.1.50</ecNumber>
    </recommendedName>
    <component>
        <recommendedName>
            <fullName evidence="9">S-adenosylmethionine decarboxylase beta chain</fullName>
        </recommendedName>
    </component>
    <component>
        <recommendedName>
            <fullName evidence="9">S-adenosylmethionine decarboxylase alpha chain</fullName>
        </recommendedName>
    </component>
</protein>
<keyword evidence="11" id="KW-1185">Reference proteome</keyword>
<dbReference type="EMBL" id="FO203512">
    <property type="protein sequence ID" value="CCK75769.1"/>
    <property type="molecule type" value="Genomic_DNA"/>
</dbReference>